<evidence type="ECO:0000313" key="1">
    <source>
        <dbReference type="EMBL" id="EDR98131.1"/>
    </source>
</evidence>
<name>B0MDW2_ANACD</name>
<organism evidence="1 2">
    <name type="scientific">Anaerostipes caccae (strain DSM 14662 / CCUG 47493 / JCM 13470 / NCIMB 13811 / L1-92)</name>
    <dbReference type="NCBI Taxonomy" id="411490"/>
    <lineage>
        <taxon>Bacteria</taxon>
        <taxon>Bacillati</taxon>
        <taxon>Bacillota</taxon>
        <taxon>Clostridia</taxon>
        <taxon>Lachnospirales</taxon>
        <taxon>Lachnospiraceae</taxon>
        <taxon>Anaerostipes</taxon>
    </lineage>
</organism>
<keyword evidence="2" id="KW-1185">Reference proteome</keyword>
<dbReference type="Proteomes" id="UP000004935">
    <property type="component" value="Unassembled WGS sequence"/>
</dbReference>
<dbReference type="STRING" id="411490.ANACAC_01754"/>
<dbReference type="AlphaFoldDB" id="B0MDW2"/>
<gene>
    <name evidence="1" type="ORF">ANACAC_01754</name>
</gene>
<accession>B0MDW2</accession>
<reference evidence="1" key="1">
    <citation type="submission" date="2007-11" db="EMBL/GenBank/DDBJ databases">
        <authorList>
            <person name="Fulton L."/>
            <person name="Clifton S."/>
            <person name="Fulton B."/>
            <person name="Xu J."/>
            <person name="Minx P."/>
            <person name="Pepin K.H."/>
            <person name="Johnson M."/>
            <person name="Thiruvilangam P."/>
            <person name="Bhonagiri V."/>
            <person name="Nash W.E."/>
            <person name="Mardis E.R."/>
            <person name="Wilson R.K."/>
        </authorList>
    </citation>
    <scope>NUCLEOTIDE SEQUENCE [LARGE SCALE GENOMIC DNA]</scope>
    <source>
        <strain evidence="1">DSM 14662</strain>
    </source>
</reference>
<evidence type="ECO:0000313" key="2">
    <source>
        <dbReference type="Proteomes" id="UP000004935"/>
    </source>
</evidence>
<dbReference type="EMBL" id="ABAX03000012">
    <property type="protein sequence ID" value="EDR98131.1"/>
    <property type="molecule type" value="Genomic_DNA"/>
</dbReference>
<comment type="caution">
    <text evidence="1">The sequence shown here is derived from an EMBL/GenBank/DDBJ whole genome shotgun (WGS) entry which is preliminary data.</text>
</comment>
<reference evidence="1" key="2">
    <citation type="submission" date="2013-11" db="EMBL/GenBank/DDBJ databases">
        <title>Draft genome sequence of Anaerostipes caccae (DSM 14662).</title>
        <authorList>
            <person name="Sudarsanam P."/>
            <person name="Ley R."/>
            <person name="Guruge J."/>
            <person name="Turnbaugh P.J."/>
            <person name="Mahowald M."/>
            <person name="Liep D."/>
            <person name="Gordon J."/>
        </authorList>
    </citation>
    <scope>NUCLEOTIDE SEQUENCE</scope>
    <source>
        <strain evidence="1">DSM 14662</strain>
    </source>
</reference>
<protein>
    <submittedName>
        <fullName evidence="1">Uncharacterized protein</fullName>
    </submittedName>
</protein>
<sequence length="45" mass="5449">MFNFILALSFFVTILYLLYNKHETHNLLTLVSYYKVKERKGLFYG</sequence>
<proteinExistence type="predicted"/>
<dbReference type="HOGENOM" id="CLU_3195329_0_0_9"/>